<dbReference type="Gene3D" id="2.60.40.10">
    <property type="entry name" value="Immunoglobulins"/>
    <property type="match status" value="1"/>
</dbReference>
<evidence type="ECO:0000259" key="2">
    <source>
        <dbReference type="Pfam" id="PF19077"/>
    </source>
</evidence>
<organism evidence="3">
    <name type="scientific">Billgrantia gudaonensis</name>
    <dbReference type="NCBI Taxonomy" id="376427"/>
    <lineage>
        <taxon>Bacteria</taxon>
        <taxon>Pseudomonadati</taxon>
        <taxon>Pseudomonadota</taxon>
        <taxon>Gammaproteobacteria</taxon>
        <taxon>Oceanospirillales</taxon>
        <taxon>Halomonadaceae</taxon>
        <taxon>Billgrantia</taxon>
    </lineage>
</organism>
<proteinExistence type="predicted"/>
<evidence type="ECO:0000313" key="3">
    <source>
        <dbReference type="EMBL" id="RUA21899.1"/>
    </source>
</evidence>
<feature type="domain" description="Bacterial Ig-like" evidence="2">
    <location>
        <begin position="47"/>
        <end position="115"/>
    </location>
</feature>
<comment type="caution">
    <text evidence="3">The sequence shown here is derived from an EMBL/GenBank/DDBJ whole genome shotgun (WGS) entry which is preliminary data.</text>
</comment>
<feature type="non-terminal residue" evidence="3">
    <location>
        <position position="134"/>
    </location>
</feature>
<sequence>MALAITPPRRLPPMTLAAATAPRPTAALPEVTIDTFTVRRRITRSAPSWRAAQNATSVDVTVTGPDGFEQTFNDVAVTDGNWSVDLGDDVAPGDYTATATATDDAGNSDSATADSGFTLPEVTIDTFTVTSADN</sequence>
<dbReference type="InterPro" id="IPR044016">
    <property type="entry name" value="Big_13"/>
</dbReference>
<dbReference type="EMBL" id="RXHI01000031">
    <property type="protein sequence ID" value="RUA21899.1"/>
    <property type="molecule type" value="Genomic_DNA"/>
</dbReference>
<dbReference type="AlphaFoldDB" id="A0A3S0NGU2"/>
<name>A0A3S0NGU2_9GAMM</name>
<reference evidence="3" key="1">
    <citation type="submission" date="2018-12" db="EMBL/GenBank/DDBJ databases">
        <authorList>
            <person name="Jadhav K."/>
            <person name="Kushwaha B."/>
            <person name="Jadhav I."/>
        </authorList>
    </citation>
    <scope>NUCLEOTIDE SEQUENCE [LARGE SCALE GENOMIC DNA]</scope>
    <source>
        <strain evidence="3">SBS 10</strain>
    </source>
</reference>
<dbReference type="Pfam" id="PF19077">
    <property type="entry name" value="Big_13"/>
    <property type="match status" value="1"/>
</dbReference>
<dbReference type="InterPro" id="IPR013783">
    <property type="entry name" value="Ig-like_fold"/>
</dbReference>
<gene>
    <name evidence="3" type="ORF">DSL92_09045</name>
</gene>
<evidence type="ECO:0000256" key="1">
    <source>
        <dbReference type="SAM" id="MobiDB-lite"/>
    </source>
</evidence>
<protein>
    <recommendedName>
        <fullName evidence="2">Bacterial Ig-like domain-containing protein</fullName>
    </recommendedName>
</protein>
<feature type="region of interest" description="Disordered" evidence="1">
    <location>
        <begin position="95"/>
        <end position="115"/>
    </location>
</feature>
<accession>A0A3S0NGU2</accession>